<evidence type="ECO:0000313" key="1">
    <source>
        <dbReference type="EMBL" id="KAA8714925.1"/>
    </source>
</evidence>
<gene>
    <name evidence="2" type="ORF">AYY17_05425</name>
    <name evidence="1" type="ORF">F4V73_13935</name>
</gene>
<evidence type="ECO:0000313" key="3">
    <source>
        <dbReference type="Proteomes" id="UP000092247"/>
    </source>
</evidence>
<evidence type="ECO:0000313" key="2">
    <source>
        <dbReference type="EMBL" id="OBU05789.1"/>
    </source>
</evidence>
<evidence type="ECO:0000313" key="4">
    <source>
        <dbReference type="Proteomes" id="UP000322181"/>
    </source>
</evidence>
<name>A0A1B8H6F6_9GAMM</name>
<comment type="caution">
    <text evidence="1">The sequence shown here is derived from an EMBL/GenBank/DDBJ whole genome shotgun (WGS) entry which is preliminary data.</text>
</comment>
<dbReference type="Proteomes" id="UP000322181">
    <property type="component" value="Unassembled WGS sequence"/>
</dbReference>
<protein>
    <recommendedName>
        <fullName evidence="5">DUF1641 domain-containing protein</fullName>
    </recommendedName>
</protein>
<reference evidence="1 4" key="2">
    <citation type="submission" date="2019-09" db="EMBL/GenBank/DDBJ databases">
        <title>Draft genome sequence of various Type strains from the CCUG.</title>
        <authorList>
            <person name="Pineiro-Iglesias B."/>
            <person name="Tunovic T."/>
            <person name="Unosson C."/>
            <person name="Inganas E."/>
            <person name="Ohlen M."/>
            <person name="Cardew S."/>
            <person name="Jensie-Markopoulos S."/>
            <person name="Salva-Serra F."/>
            <person name="Jaen-Luchoro D."/>
            <person name="Karlsson R."/>
            <person name="Svensson-Stadler L."/>
            <person name="Chun J."/>
            <person name="Moore E."/>
        </authorList>
    </citation>
    <scope>NUCLEOTIDE SEQUENCE [LARGE SCALE GENOMIC DNA]</scope>
    <source>
        <strain evidence="1 4">CCUG 53682T</strain>
    </source>
</reference>
<proteinExistence type="predicted"/>
<organism evidence="1 4">
    <name type="scientific">Morganella psychrotolerans</name>
    <dbReference type="NCBI Taxonomy" id="368603"/>
    <lineage>
        <taxon>Bacteria</taxon>
        <taxon>Pseudomonadati</taxon>
        <taxon>Pseudomonadota</taxon>
        <taxon>Gammaproteobacteria</taxon>
        <taxon>Enterobacterales</taxon>
        <taxon>Morganellaceae</taxon>
        <taxon>Morganella</taxon>
    </lineage>
</organism>
<dbReference type="EMBL" id="VXKB01000003">
    <property type="protein sequence ID" value="KAA8714925.1"/>
    <property type="molecule type" value="Genomic_DNA"/>
</dbReference>
<sequence>MPTTEHNTEQAPQAPEFSAQTRDKLAVLMQMNRFDNVIDALSLVADLVDIIGKNEVSKLADNTESAIAQLWEGGLALNQAKMEMMYNDEKYNFRNTYKLLKDPETLKGIHMVLRTLQIMGSRVQRIDSEP</sequence>
<dbReference type="Proteomes" id="UP000092247">
    <property type="component" value="Unassembled WGS sequence"/>
</dbReference>
<dbReference type="AlphaFoldDB" id="A0A1B8H6F6"/>
<reference evidence="2 3" key="1">
    <citation type="submission" date="2016-06" db="EMBL/GenBank/DDBJ databases">
        <authorList>
            <person name="Kjaerup R.B."/>
            <person name="Dalgaard T.S."/>
            <person name="Juul-Madsen H.R."/>
        </authorList>
    </citation>
    <scope>NUCLEOTIDE SEQUENCE [LARGE SCALE GENOMIC DNA]</scope>
    <source>
        <strain evidence="2 3">GCSL-Mp3</strain>
    </source>
</reference>
<dbReference type="STRING" id="368603.AYY16_12955"/>
<evidence type="ECO:0008006" key="5">
    <source>
        <dbReference type="Google" id="ProtNLM"/>
    </source>
</evidence>
<dbReference type="RefSeq" id="WP_067368292.1">
    <property type="nucleotide sequence ID" value="NZ_BAAAFS010000003.1"/>
</dbReference>
<accession>A0A1B8H6F6</accession>
<dbReference type="EMBL" id="LZEX01000023">
    <property type="protein sequence ID" value="OBU05789.1"/>
    <property type="molecule type" value="Genomic_DNA"/>
</dbReference>
<dbReference type="OrthoDB" id="9034370at2"/>